<keyword evidence="2" id="KW-1185">Reference proteome</keyword>
<name>A0ACB9HVC8_9ASTR</name>
<accession>A0ACB9HVC8</accession>
<reference evidence="2" key="1">
    <citation type="journal article" date="2022" name="Mol. Ecol. Resour.">
        <title>The genomes of chicory, endive, great burdock and yacon provide insights into Asteraceae palaeo-polyploidization history and plant inulin production.</title>
        <authorList>
            <person name="Fan W."/>
            <person name="Wang S."/>
            <person name="Wang H."/>
            <person name="Wang A."/>
            <person name="Jiang F."/>
            <person name="Liu H."/>
            <person name="Zhao H."/>
            <person name="Xu D."/>
            <person name="Zhang Y."/>
        </authorList>
    </citation>
    <scope>NUCLEOTIDE SEQUENCE [LARGE SCALE GENOMIC DNA]</scope>
    <source>
        <strain evidence="2">cv. Yunnan</strain>
    </source>
</reference>
<organism evidence="1 2">
    <name type="scientific">Smallanthus sonchifolius</name>
    <dbReference type="NCBI Taxonomy" id="185202"/>
    <lineage>
        <taxon>Eukaryota</taxon>
        <taxon>Viridiplantae</taxon>
        <taxon>Streptophyta</taxon>
        <taxon>Embryophyta</taxon>
        <taxon>Tracheophyta</taxon>
        <taxon>Spermatophyta</taxon>
        <taxon>Magnoliopsida</taxon>
        <taxon>eudicotyledons</taxon>
        <taxon>Gunneridae</taxon>
        <taxon>Pentapetalae</taxon>
        <taxon>asterids</taxon>
        <taxon>campanulids</taxon>
        <taxon>Asterales</taxon>
        <taxon>Asteraceae</taxon>
        <taxon>Asteroideae</taxon>
        <taxon>Heliantheae alliance</taxon>
        <taxon>Millerieae</taxon>
        <taxon>Smallanthus</taxon>
    </lineage>
</organism>
<dbReference type="EMBL" id="CM042028">
    <property type="protein sequence ID" value="KAI3799393.1"/>
    <property type="molecule type" value="Genomic_DNA"/>
</dbReference>
<reference evidence="1 2" key="2">
    <citation type="journal article" date="2022" name="Mol. Ecol. Resour.">
        <title>The genomes of chicory, endive, great burdock and yacon provide insights into Asteraceae paleo-polyploidization history and plant inulin production.</title>
        <authorList>
            <person name="Fan W."/>
            <person name="Wang S."/>
            <person name="Wang H."/>
            <person name="Wang A."/>
            <person name="Jiang F."/>
            <person name="Liu H."/>
            <person name="Zhao H."/>
            <person name="Xu D."/>
            <person name="Zhang Y."/>
        </authorList>
    </citation>
    <scope>NUCLEOTIDE SEQUENCE [LARGE SCALE GENOMIC DNA]</scope>
    <source>
        <strain evidence="2">cv. Yunnan</strain>
        <tissue evidence="1">Leaves</tissue>
    </source>
</reference>
<evidence type="ECO:0000313" key="1">
    <source>
        <dbReference type="EMBL" id="KAI3799393.1"/>
    </source>
</evidence>
<proteinExistence type="predicted"/>
<protein>
    <submittedName>
        <fullName evidence="1">Uncharacterized protein</fullName>
    </submittedName>
</protein>
<comment type="caution">
    <text evidence="1">The sequence shown here is derived from an EMBL/GenBank/DDBJ whole genome shotgun (WGS) entry which is preliminary data.</text>
</comment>
<sequence>MGFETARLTAEQPTRGPVGLLPTLVLNAVLHEDLLKNGFGGGKDPQEGELNKVNLIPFRPRSGIGLGPIRKMFGFEEYNTRRARVREKYINAPLGPLLHKYKHKHKHHPFFSFHSCPPSS</sequence>
<evidence type="ECO:0000313" key="2">
    <source>
        <dbReference type="Proteomes" id="UP001056120"/>
    </source>
</evidence>
<gene>
    <name evidence="1" type="ORF">L1987_34691</name>
</gene>
<dbReference type="Proteomes" id="UP001056120">
    <property type="component" value="Linkage Group LG11"/>
</dbReference>